<dbReference type="PANTHER" id="PTHR30012:SF7">
    <property type="entry name" value="PROTEIN TRANSPORT PROTEIN HOFC HOMOLOG"/>
    <property type="match status" value="1"/>
</dbReference>
<feature type="transmembrane region" description="Helical" evidence="10">
    <location>
        <begin position="169"/>
        <end position="191"/>
    </location>
</feature>
<evidence type="ECO:0000256" key="4">
    <source>
        <dbReference type="ARBA" id="ARBA00022475"/>
    </source>
</evidence>
<feature type="domain" description="Type II secretion system protein GspF" evidence="11">
    <location>
        <begin position="71"/>
        <end position="192"/>
    </location>
</feature>
<keyword evidence="6 9" id="KW-0812">Transmembrane</keyword>
<dbReference type="InterPro" id="IPR001992">
    <property type="entry name" value="T2SS_GspF/T4SS_PilC_CS"/>
</dbReference>
<feature type="transmembrane region" description="Helical" evidence="10">
    <location>
        <begin position="276"/>
        <end position="297"/>
    </location>
</feature>
<keyword evidence="7 10" id="KW-1133">Transmembrane helix</keyword>
<keyword evidence="4" id="KW-1003">Cell membrane</keyword>
<organism evidence="12 13">
    <name type="scientific">Candidatus Nitronereus thalassa</name>
    <dbReference type="NCBI Taxonomy" id="3020898"/>
    <lineage>
        <taxon>Bacteria</taxon>
        <taxon>Pseudomonadati</taxon>
        <taxon>Nitrospirota</taxon>
        <taxon>Nitrospiria</taxon>
        <taxon>Nitrospirales</taxon>
        <taxon>Nitrospiraceae</taxon>
        <taxon>Candidatus Nitronereus</taxon>
    </lineage>
</organism>
<evidence type="ECO:0000256" key="2">
    <source>
        <dbReference type="ARBA" id="ARBA00005745"/>
    </source>
</evidence>
<comment type="similarity">
    <text evidence="2 9">Belongs to the GSP F family.</text>
</comment>
<dbReference type="EMBL" id="JAQOUE010000001">
    <property type="protein sequence ID" value="MDT7041073.1"/>
    <property type="molecule type" value="Genomic_DNA"/>
</dbReference>
<evidence type="ECO:0000313" key="13">
    <source>
        <dbReference type="Proteomes" id="UP001250932"/>
    </source>
</evidence>
<keyword evidence="5" id="KW-0997">Cell inner membrane</keyword>
<dbReference type="Proteomes" id="UP001250932">
    <property type="component" value="Unassembled WGS sequence"/>
</dbReference>
<evidence type="ECO:0000256" key="8">
    <source>
        <dbReference type="ARBA" id="ARBA00023136"/>
    </source>
</evidence>
<keyword evidence="13" id="KW-1185">Reference proteome</keyword>
<accession>A0ABU3K3V8</accession>
<keyword evidence="3 9" id="KW-0813">Transport</keyword>
<evidence type="ECO:0000256" key="1">
    <source>
        <dbReference type="ARBA" id="ARBA00004429"/>
    </source>
</evidence>
<dbReference type="InterPro" id="IPR003004">
    <property type="entry name" value="GspF/PilC"/>
</dbReference>
<dbReference type="PROSITE" id="PS00874">
    <property type="entry name" value="T2SP_F"/>
    <property type="match status" value="1"/>
</dbReference>
<evidence type="ECO:0000256" key="3">
    <source>
        <dbReference type="ARBA" id="ARBA00022448"/>
    </source>
</evidence>
<keyword evidence="8 10" id="KW-0472">Membrane</keyword>
<feature type="transmembrane region" description="Helical" evidence="10">
    <location>
        <begin position="222"/>
        <end position="241"/>
    </location>
</feature>
<evidence type="ECO:0000256" key="7">
    <source>
        <dbReference type="ARBA" id="ARBA00022989"/>
    </source>
</evidence>
<evidence type="ECO:0000259" key="11">
    <source>
        <dbReference type="Pfam" id="PF00482"/>
    </source>
</evidence>
<dbReference type="RefSeq" id="WP_313831432.1">
    <property type="nucleotide sequence ID" value="NZ_JAQOUE010000001.1"/>
</dbReference>
<feature type="domain" description="Type II secretion system protein GspF" evidence="11">
    <location>
        <begin position="273"/>
        <end position="394"/>
    </location>
</feature>
<evidence type="ECO:0000313" key="12">
    <source>
        <dbReference type="EMBL" id="MDT7041073.1"/>
    </source>
</evidence>
<dbReference type="InterPro" id="IPR018076">
    <property type="entry name" value="T2SS_GspF_dom"/>
</dbReference>
<evidence type="ECO:0000256" key="6">
    <source>
        <dbReference type="ARBA" id="ARBA00022692"/>
    </source>
</evidence>
<evidence type="ECO:0000256" key="10">
    <source>
        <dbReference type="SAM" id="Phobius"/>
    </source>
</evidence>
<comment type="subcellular location">
    <subcellularLocation>
        <location evidence="1">Cell inner membrane</location>
        <topology evidence="1">Multi-pass membrane protein</topology>
    </subcellularLocation>
    <subcellularLocation>
        <location evidence="9">Cell membrane</location>
        <topology evidence="9">Multi-pass membrane protein</topology>
    </subcellularLocation>
</comment>
<gene>
    <name evidence="12" type="ORF">PPG34_01845</name>
</gene>
<dbReference type="InterPro" id="IPR042094">
    <property type="entry name" value="T2SS_GspF_sf"/>
</dbReference>
<feature type="transmembrane region" description="Helical" evidence="10">
    <location>
        <begin position="375"/>
        <end position="395"/>
    </location>
</feature>
<dbReference type="Pfam" id="PF00482">
    <property type="entry name" value="T2SSF"/>
    <property type="match status" value="2"/>
</dbReference>
<dbReference type="Gene3D" id="1.20.81.30">
    <property type="entry name" value="Type II secretion system (T2SS), domain F"/>
    <property type="match status" value="2"/>
</dbReference>
<evidence type="ECO:0000256" key="9">
    <source>
        <dbReference type="RuleBase" id="RU003923"/>
    </source>
</evidence>
<reference evidence="12 13" key="1">
    <citation type="journal article" date="2023" name="ISME J.">
        <title>Cultivation and genomic characterization of novel and ubiquitous marine nitrite-oxidizing bacteria from the Nitrospirales.</title>
        <authorList>
            <person name="Mueller A.J."/>
            <person name="Daebeler A."/>
            <person name="Herbold C.W."/>
            <person name="Kirkegaard R.H."/>
            <person name="Daims H."/>
        </authorList>
    </citation>
    <scope>NUCLEOTIDE SEQUENCE [LARGE SCALE GENOMIC DNA]</scope>
    <source>
        <strain evidence="12 13">EB</strain>
    </source>
</reference>
<comment type="caution">
    <text evidence="12">The sequence shown here is derived from an EMBL/GenBank/DDBJ whole genome shotgun (WGS) entry which is preliminary data.</text>
</comment>
<dbReference type="PRINTS" id="PR00812">
    <property type="entry name" value="BCTERIALGSPF"/>
</dbReference>
<dbReference type="PANTHER" id="PTHR30012">
    <property type="entry name" value="GENERAL SECRETION PATHWAY PROTEIN"/>
    <property type="match status" value="1"/>
</dbReference>
<proteinExistence type="inferred from homology"/>
<name>A0ABU3K3V8_9BACT</name>
<evidence type="ECO:0000256" key="5">
    <source>
        <dbReference type="ARBA" id="ARBA00022519"/>
    </source>
</evidence>
<protein>
    <submittedName>
        <fullName evidence="12">Type II secretion system F family protein</fullName>
    </submittedName>
</protein>
<sequence>MPQFHYRAARTDGTIVDAHADGISEGAVRSQLENQGLFVLELDGEQTQANLTKGIHFGTKLSLRDFLIFNQQFLALVKAGLPILKTFDILTERALNPHFQVALQHVREGIRGGAAISEAMTGQPKYFADLYRATIQSGEHTGNLVDVLQRYIAYLKLIISVREKVSKALAYPAFLVFVGLCVVGFLLGYIMPIFAEVYTQRAAKLPAPTQFLLDIVGSISQWGPWALGFGIVTPILFYVWIKTPLGLYQFHNVLLRLPLIGGIMIKNQIIRLSRTLATILAGGIPLLTALTITAQAMTNKVVSHSLSEASLRVRDGMGLAASLKQENFLPRMTLEMIEVGESTGSLETMLQEIAEFHESELDLQLNQLTTWIEPVLLLIMGFLVGGIVIVMYLPVFQLADTV</sequence>